<keyword evidence="1" id="KW-1133">Transmembrane helix</keyword>
<keyword evidence="1" id="KW-0812">Transmembrane</keyword>
<proteinExistence type="predicted"/>
<feature type="transmembrane region" description="Helical" evidence="1">
    <location>
        <begin position="6"/>
        <end position="24"/>
    </location>
</feature>
<keyword evidence="1" id="KW-0472">Membrane</keyword>
<evidence type="ECO:0000256" key="1">
    <source>
        <dbReference type="SAM" id="Phobius"/>
    </source>
</evidence>
<evidence type="ECO:0000313" key="2">
    <source>
        <dbReference type="EMBL" id="UOK70193.1"/>
    </source>
</evidence>
<dbReference type="Proteomes" id="UP000831684">
    <property type="component" value="Chromosome"/>
</dbReference>
<protein>
    <submittedName>
        <fullName evidence="2">Uncharacterized protein</fullName>
    </submittedName>
</protein>
<organism evidence="2 3">
    <name type="scientific">Ancylobacter polymorphus</name>
    <dbReference type="NCBI Taxonomy" id="223390"/>
    <lineage>
        <taxon>Bacteria</taxon>
        <taxon>Pseudomonadati</taxon>
        <taxon>Pseudomonadota</taxon>
        <taxon>Alphaproteobacteria</taxon>
        <taxon>Hyphomicrobiales</taxon>
        <taxon>Xanthobacteraceae</taxon>
        <taxon>Ancylobacter</taxon>
    </lineage>
</organism>
<dbReference type="AlphaFoldDB" id="A0A9E7CUT3"/>
<sequence length="189" mass="19804">MNLFWWVVGAIAVLVIGIPILMAVRRAKAREEAEGWLKASGVAEHVTGLSSGDAIGINYATKTLGVVAGGNRYLVEMHGIISVELIEDSDTVSRVNRSGQITGAAVGALALGGVGALIGGLSAGRTSKTKVSKLALRIFTDSPHVPVIEACAYQGPEVDRSGIVYRQAEAELLPWFGRLRAVVERGVAA</sequence>
<accession>A0A9E7CUT3</accession>
<evidence type="ECO:0000313" key="3">
    <source>
        <dbReference type="Proteomes" id="UP000831684"/>
    </source>
</evidence>
<dbReference type="RefSeq" id="WP_244376597.1">
    <property type="nucleotide sequence ID" value="NZ_CP083239.1"/>
</dbReference>
<dbReference type="EMBL" id="CP083239">
    <property type="protein sequence ID" value="UOK70193.1"/>
    <property type="molecule type" value="Genomic_DNA"/>
</dbReference>
<dbReference type="KEGG" id="apol:K9D25_15850"/>
<reference evidence="2" key="1">
    <citation type="submission" date="2021-09" db="EMBL/GenBank/DDBJ databases">
        <title>Network and meta-omics reveal the key degrader and cooperation patterns in an efficient 1,4-dioxane-degrading microbial community.</title>
        <authorList>
            <person name="Dai C."/>
        </authorList>
    </citation>
    <scope>NUCLEOTIDE SEQUENCE</scope>
    <source>
        <strain evidence="2">ZM13</strain>
    </source>
</reference>
<name>A0A9E7CUT3_9HYPH</name>
<gene>
    <name evidence="2" type="ORF">K9D25_15850</name>
</gene>